<evidence type="ECO:0000313" key="2">
    <source>
        <dbReference type="EMBL" id="MDQ7246107.1"/>
    </source>
</evidence>
<dbReference type="RefSeq" id="WP_379953478.1">
    <property type="nucleotide sequence ID" value="NZ_JAUYVI010000001.1"/>
</dbReference>
<protein>
    <recommendedName>
        <fullName evidence="4">Lipoprotein</fullName>
    </recommendedName>
</protein>
<keyword evidence="3" id="KW-1185">Reference proteome</keyword>
<feature type="chain" id="PRO_5046038843" description="Lipoprotein" evidence="1">
    <location>
        <begin position="28"/>
        <end position="62"/>
    </location>
</feature>
<proteinExistence type="predicted"/>
<evidence type="ECO:0000313" key="3">
    <source>
        <dbReference type="Proteomes" id="UP001230156"/>
    </source>
</evidence>
<dbReference type="Proteomes" id="UP001230156">
    <property type="component" value="Unassembled WGS sequence"/>
</dbReference>
<reference evidence="3" key="1">
    <citation type="submission" date="2023-08" db="EMBL/GenBank/DDBJ databases">
        <title>Rhodospirillaceae gen. nov., a novel taxon isolated from the Yangtze River Yuezi River estuary sludge.</title>
        <authorList>
            <person name="Ruan L."/>
        </authorList>
    </citation>
    <scope>NUCLEOTIDE SEQUENCE [LARGE SCALE GENOMIC DNA]</scope>
    <source>
        <strain evidence="3">R-7</strain>
    </source>
</reference>
<sequence length="62" mass="6438">MFAATRKAAPFALIAIAAILAGCSAEADSHYQGIDLFPQPSAFSDGSCCHDSFDDHLGGGHR</sequence>
<keyword evidence="1" id="KW-0732">Signal</keyword>
<dbReference type="PROSITE" id="PS51257">
    <property type="entry name" value="PROKAR_LIPOPROTEIN"/>
    <property type="match status" value="1"/>
</dbReference>
<dbReference type="EMBL" id="JAUYVI010000001">
    <property type="protein sequence ID" value="MDQ7246107.1"/>
    <property type="molecule type" value="Genomic_DNA"/>
</dbReference>
<organism evidence="2 3">
    <name type="scientific">Dongia sedimenti</name>
    <dbReference type="NCBI Taxonomy" id="3064282"/>
    <lineage>
        <taxon>Bacteria</taxon>
        <taxon>Pseudomonadati</taxon>
        <taxon>Pseudomonadota</taxon>
        <taxon>Alphaproteobacteria</taxon>
        <taxon>Rhodospirillales</taxon>
        <taxon>Dongiaceae</taxon>
        <taxon>Dongia</taxon>
    </lineage>
</organism>
<feature type="signal peptide" evidence="1">
    <location>
        <begin position="1"/>
        <end position="27"/>
    </location>
</feature>
<comment type="caution">
    <text evidence="2">The sequence shown here is derived from an EMBL/GenBank/DDBJ whole genome shotgun (WGS) entry which is preliminary data.</text>
</comment>
<gene>
    <name evidence="2" type="ORF">Q8A70_00445</name>
</gene>
<name>A0ABU0YEH0_9PROT</name>
<evidence type="ECO:0008006" key="4">
    <source>
        <dbReference type="Google" id="ProtNLM"/>
    </source>
</evidence>
<evidence type="ECO:0000256" key="1">
    <source>
        <dbReference type="SAM" id="SignalP"/>
    </source>
</evidence>
<accession>A0ABU0YEH0</accession>